<evidence type="ECO:0000313" key="2">
    <source>
        <dbReference type="Proteomes" id="UP000784294"/>
    </source>
</evidence>
<keyword evidence="2" id="KW-1185">Reference proteome</keyword>
<evidence type="ECO:0000313" key="1">
    <source>
        <dbReference type="EMBL" id="VEL25839.1"/>
    </source>
</evidence>
<protein>
    <recommendedName>
        <fullName evidence="3">Integrin alpha-2 domain-containing protein</fullName>
    </recommendedName>
</protein>
<evidence type="ECO:0008006" key="3">
    <source>
        <dbReference type="Google" id="ProtNLM"/>
    </source>
</evidence>
<gene>
    <name evidence="1" type="ORF">PXEA_LOCUS19279</name>
</gene>
<accession>A0A448X1W1</accession>
<sequence length="69" mass="7414">MHLAAGGPGVPMTTKYDLEAKSGFGLVVIYKVEFTEEAPLYSELQRLSGRKFGSRFGHALALIDVNGDG</sequence>
<name>A0A448X1W1_9PLAT</name>
<comment type="caution">
    <text evidence="1">The sequence shown here is derived from an EMBL/GenBank/DDBJ whole genome shotgun (WGS) entry which is preliminary data.</text>
</comment>
<dbReference type="Proteomes" id="UP000784294">
    <property type="component" value="Unassembled WGS sequence"/>
</dbReference>
<dbReference type="EMBL" id="CAAALY010076524">
    <property type="protein sequence ID" value="VEL25839.1"/>
    <property type="molecule type" value="Genomic_DNA"/>
</dbReference>
<dbReference type="InterPro" id="IPR028994">
    <property type="entry name" value="Integrin_alpha_N"/>
</dbReference>
<proteinExistence type="predicted"/>
<reference evidence="1" key="1">
    <citation type="submission" date="2018-11" db="EMBL/GenBank/DDBJ databases">
        <authorList>
            <consortium name="Pathogen Informatics"/>
        </authorList>
    </citation>
    <scope>NUCLEOTIDE SEQUENCE</scope>
</reference>
<organism evidence="1 2">
    <name type="scientific">Protopolystoma xenopodis</name>
    <dbReference type="NCBI Taxonomy" id="117903"/>
    <lineage>
        <taxon>Eukaryota</taxon>
        <taxon>Metazoa</taxon>
        <taxon>Spiralia</taxon>
        <taxon>Lophotrochozoa</taxon>
        <taxon>Platyhelminthes</taxon>
        <taxon>Monogenea</taxon>
        <taxon>Polyopisthocotylea</taxon>
        <taxon>Polystomatidea</taxon>
        <taxon>Polystomatidae</taxon>
        <taxon>Protopolystoma</taxon>
    </lineage>
</organism>
<dbReference type="AlphaFoldDB" id="A0A448X1W1"/>
<dbReference type="Gene3D" id="2.130.10.130">
    <property type="entry name" value="Integrin alpha, N-terminal"/>
    <property type="match status" value="1"/>
</dbReference>
<dbReference type="OrthoDB" id="5317514at2759"/>